<evidence type="ECO:0000313" key="2">
    <source>
        <dbReference type="EMBL" id="CEG46353.1"/>
    </source>
</evidence>
<name>A0A0P1AVW0_PLAHL</name>
<dbReference type="EMBL" id="CCYD01002047">
    <property type="protein sequence ID" value="CEG46353.1"/>
    <property type="molecule type" value="Genomic_DNA"/>
</dbReference>
<evidence type="ECO:0000256" key="1">
    <source>
        <dbReference type="SAM" id="Phobius"/>
    </source>
</evidence>
<dbReference type="RefSeq" id="XP_024582722.1">
    <property type="nucleotide sequence ID" value="XM_024717199.1"/>
</dbReference>
<keyword evidence="3" id="KW-1185">Reference proteome</keyword>
<dbReference type="AlphaFoldDB" id="A0A0P1AVW0"/>
<feature type="transmembrane region" description="Helical" evidence="1">
    <location>
        <begin position="131"/>
        <end position="150"/>
    </location>
</feature>
<protein>
    <recommendedName>
        <fullName evidence="4">Vezatin</fullName>
    </recommendedName>
</protein>
<dbReference type="GeneID" id="36397812"/>
<evidence type="ECO:0000313" key="3">
    <source>
        <dbReference type="Proteomes" id="UP000054928"/>
    </source>
</evidence>
<reference evidence="3" key="1">
    <citation type="submission" date="2014-09" db="EMBL/GenBank/DDBJ databases">
        <authorList>
            <person name="Sharma Rahul"/>
            <person name="Thines Marco"/>
        </authorList>
    </citation>
    <scope>NUCLEOTIDE SEQUENCE [LARGE SCALE GENOMIC DNA]</scope>
</reference>
<dbReference type="OMA" id="ELCAFHP"/>
<sequence length="660" mass="74733">MEIAVASSSPLGQYLAELEEDGDESMAHLLSAHHPSHARKKSTRRAGYAANYWRWLQLVQSLHHRIEMIALQQLLPDLCAFHSTLREELQETISDAAMYEALSNVPNNYWRRHVTIIEILSGIKILPINNWQIIGVLVAGLGISIIYLDINHGTLLQLLKWILLPIVILLCGVLSSIHILLTLYARCSKRLLYSLNKLQTTLQSFNQISSDCLTTIKRAELTSQGFQLGIGTFLPPLARFEAIADEKKRIRKTQLHCVHLRKKLRVVNENILSQALNLLNENTKTIERNRQDEINDRVPSLLLTTLIKQRNRSLLVLENAVLTILKRTLTFTYLPDHCNLFSDLSSLQQSLEQISTNLSGWTSDLNVWNTTKDPVTLFTSEMTLESSKEQTFHHQQILANLTDPKLKCVAMQLQSIRSMSETLTALSIAAQYELLSSNFDMKSFGKSRDLMQSLILQLQEEWRKFDNEVNVQKCNEKTQDIVQHNETLYNTEMISEAASLSTLPSQDPNCTIVFTGTSTGDDNFDLKSLSKQQRTEMTAIPTFHFIHELQNVLAHRVAHAQPGLMKQVDQDTSSSLSRQDSSLVNISVPLPPVKGEFVLPALPLNRRKRPTFTTTSFNDESLANVSQVLQHDNQHSSAFTNAFQLELQALLQRNQASNDT</sequence>
<accession>A0A0P1AVW0</accession>
<evidence type="ECO:0008006" key="4">
    <source>
        <dbReference type="Google" id="ProtNLM"/>
    </source>
</evidence>
<dbReference type="OrthoDB" id="124604at2759"/>
<dbReference type="Proteomes" id="UP000054928">
    <property type="component" value="Unassembled WGS sequence"/>
</dbReference>
<organism evidence="2 3">
    <name type="scientific">Plasmopara halstedii</name>
    <name type="common">Downy mildew of sunflower</name>
    <dbReference type="NCBI Taxonomy" id="4781"/>
    <lineage>
        <taxon>Eukaryota</taxon>
        <taxon>Sar</taxon>
        <taxon>Stramenopiles</taxon>
        <taxon>Oomycota</taxon>
        <taxon>Peronosporomycetes</taxon>
        <taxon>Peronosporales</taxon>
        <taxon>Peronosporaceae</taxon>
        <taxon>Plasmopara</taxon>
    </lineage>
</organism>
<keyword evidence="1" id="KW-0812">Transmembrane</keyword>
<feature type="transmembrane region" description="Helical" evidence="1">
    <location>
        <begin position="162"/>
        <end position="185"/>
    </location>
</feature>
<keyword evidence="1" id="KW-0472">Membrane</keyword>
<keyword evidence="1" id="KW-1133">Transmembrane helix</keyword>
<proteinExistence type="predicted"/>